<comment type="caution">
    <text evidence="5">The sequence shown here is derived from an EMBL/GenBank/DDBJ whole genome shotgun (WGS) entry which is preliminary data.</text>
</comment>
<evidence type="ECO:0000256" key="3">
    <source>
        <dbReference type="ARBA" id="ARBA00023002"/>
    </source>
</evidence>
<dbReference type="GO" id="GO:0005829">
    <property type="term" value="C:cytosol"/>
    <property type="evidence" value="ECO:0007669"/>
    <property type="project" value="UniProtKB-ARBA"/>
</dbReference>
<dbReference type="GO" id="GO:0010181">
    <property type="term" value="F:FMN binding"/>
    <property type="evidence" value="ECO:0007669"/>
    <property type="project" value="InterPro"/>
</dbReference>
<keyword evidence="3" id="KW-0560">Oxidoreductase</keyword>
<dbReference type="InterPro" id="IPR013785">
    <property type="entry name" value="Aldolase_TIM"/>
</dbReference>
<evidence type="ECO:0000259" key="4">
    <source>
        <dbReference type="Pfam" id="PF00724"/>
    </source>
</evidence>
<dbReference type="InterPro" id="IPR001155">
    <property type="entry name" value="OxRdtase_FMN_N"/>
</dbReference>
<feature type="domain" description="NADH:flavin oxidoreductase/NADH oxidase N-terminal" evidence="4">
    <location>
        <begin position="15"/>
        <end position="373"/>
    </location>
</feature>
<dbReference type="FunFam" id="3.20.20.70:FF:000059">
    <property type="entry name" value="N-ethylmaleimide reductase, FMN-linked"/>
    <property type="match status" value="1"/>
</dbReference>
<dbReference type="OrthoDB" id="276546at2759"/>
<protein>
    <recommendedName>
        <fullName evidence="4">NADH:flavin oxidoreductase/NADH oxidase N-terminal domain-containing protein</fullName>
    </recommendedName>
</protein>
<dbReference type="InterPro" id="IPR045247">
    <property type="entry name" value="Oye-like"/>
</dbReference>
<dbReference type="InParanoid" id="A0A7C8MUF7"/>
<organism evidence="5 6">
    <name type="scientific">Xylaria multiplex</name>
    <dbReference type="NCBI Taxonomy" id="323545"/>
    <lineage>
        <taxon>Eukaryota</taxon>
        <taxon>Fungi</taxon>
        <taxon>Dikarya</taxon>
        <taxon>Ascomycota</taxon>
        <taxon>Pezizomycotina</taxon>
        <taxon>Sordariomycetes</taxon>
        <taxon>Xylariomycetidae</taxon>
        <taxon>Xylariales</taxon>
        <taxon>Xylariaceae</taxon>
        <taxon>Xylaria</taxon>
    </lineage>
</organism>
<evidence type="ECO:0000256" key="1">
    <source>
        <dbReference type="ARBA" id="ARBA00001917"/>
    </source>
</evidence>
<dbReference type="CDD" id="cd02933">
    <property type="entry name" value="OYE_like_FMN"/>
    <property type="match status" value="1"/>
</dbReference>
<reference evidence="5 6" key="1">
    <citation type="submission" date="2019-12" db="EMBL/GenBank/DDBJ databases">
        <title>Draft genome sequence of the ascomycete Xylaria multiplex DSM 110363.</title>
        <authorList>
            <person name="Buettner E."/>
            <person name="Kellner H."/>
        </authorList>
    </citation>
    <scope>NUCLEOTIDE SEQUENCE [LARGE SCALE GENOMIC DNA]</scope>
    <source>
        <strain evidence="5 6">DSM 110363</strain>
    </source>
</reference>
<dbReference type="PANTHER" id="PTHR22893:SF129">
    <property type="entry name" value="FLAVIN OXIDOREDUCTASE HXNT"/>
    <property type="match status" value="1"/>
</dbReference>
<dbReference type="Gene3D" id="3.20.20.70">
    <property type="entry name" value="Aldolase class I"/>
    <property type="match status" value="1"/>
</dbReference>
<dbReference type="Proteomes" id="UP000481858">
    <property type="component" value="Unassembled WGS sequence"/>
</dbReference>
<comment type="similarity">
    <text evidence="2">Belongs to the NADH:flavin oxidoreductase/NADH oxidase family.</text>
</comment>
<accession>A0A7C8MUF7</accession>
<dbReference type="GO" id="GO:0016628">
    <property type="term" value="F:oxidoreductase activity, acting on the CH-CH group of donors, NAD or NADP as acceptor"/>
    <property type="evidence" value="ECO:0007669"/>
    <property type="project" value="UniProtKB-ARBA"/>
</dbReference>
<proteinExistence type="inferred from homology"/>
<keyword evidence="6" id="KW-1185">Reference proteome</keyword>
<dbReference type="GO" id="GO:0003959">
    <property type="term" value="F:NADPH dehydrogenase activity"/>
    <property type="evidence" value="ECO:0007669"/>
    <property type="project" value="TreeGrafter"/>
</dbReference>
<evidence type="ECO:0000313" key="5">
    <source>
        <dbReference type="EMBL" id="KAF2968833.1"/>
    </source>
</evidence>
<dbReference type="PANTHER" id="PTHR22893">
    <property type="entry name" value="NADH OXIDOREDUCTASE-RELATED"/>
    <property type="match status" value="1"/>
</dbReference>
<name>A0A7C8MUF7_9PEZI</name>
<evidence type="ECO:0000313" key="6">
    <source>
        <dbReference type="Proteomes" id="UP000481858"/>
    </source>
</evidence>
<dbReference type="Pfam" id="PF00724">
    <property type="entry name" value="Oxidored_FMN"/>
    <property type="match status" value="1"/>
</dbReference>
<comment type="cofactor">
    <cofactor evidence="1">
        <name>FMN</name>
        <dbReference type="ChEBI" id="CHEBI:58210"/>
    </cofactor>
</comment>
<gene>
    <name evidence="5" type="ORF">GQX73_g4722</name>
</gene>
<dbReference type="SUPFAM" id="SSF51395">
    <property type="entry name" value="FMN-linked oxidoreductases"/>
    <property type="match status" value="1"/>
</dbReference>
<evidence type="ECO:0000256" key="2">
    <source>
        <dbReference type="ARBA" id="ARBA00005979"/>
    </source>
</evidence>
<sequence length="399" mass="43946">MASSPSLTALKDSPLFVPFRLGSMNLAHRVVQAPCTRMRSDIESPGIAVPGPRVAKYYTDRASAGGLQISEATDICLYASGYPKVPGVFTESQLQGWRSVTDGVHAKGGFIFCQLWYTGRASSPSMRGGKQPISSGDISMTGKYLDGTDCAENPPRPMTSDEIHELTEEWAAAAKRAVEIAGFDGVEIHGANGYLLEQFLHDNVNHRTDEYGGSLENRSRFLLEVVSAVSKAIGSERTGLRLSPFNYFQDTRDSDPNGHWLALCEKLASLPLTERPAYIHMVEPRFDEVLDEGQKLATLAEYTSEPNTKQNSLTPFRNALELGGIKFLACGNFNRDNAVGKLETKQADLIVFARHFIANPDLVDRLANGWPLNPYDRTTFYGADPLDKGYNDYPFYTQG</sequence>
<dbReference type="AlphaFoldDB" id="A0A7C8MUF7"/>
<dbReference type="EMBL" id="WUBL01000045">
    <property type="protein sequence ID" value="KAF2968833.1"/>
    <property type="molecule type" value="Genomic_DNA"/>
</dbReference>